<evidence type="ECO:0000313" key="4">
    <source>
        <dbReference type="Proteomes" id="UP001596060"/>
    </source>
</evidence>
<dbReference type="InterPro" id="IPR017853">
    <property type="entry name" value="GH"/>
</dbReference>
<sequence>MKTDQESALSRDPSGEARNANALAAPPPRATYRLQFHAGFTFDDAVAILPYLARLGISHVYASPVQTARPGSTHGYDIVDHTRINPELGGEEGFLRLSDALKQHGLGLILDIVPNHMGIGGADNAWWLSVIEWGQLSPHAIAFDIDWERLGANGKLVLPFLGKRYGDALEEGELTLKRDESGGGFSIWHFEHRFPISPLSYPILLDRVLVLVADHERPDYRELLAISSRLRALSDNPSGASPDGLVAECEMLKQRLEQVFAESPELAEATERALDLVNGAEGIRESFDTLHRILEMQSYRLANWRVAASDINYRRFFDINTLAGVRVEEPEVFERTHALILDLVRAGRIQGLRIDHIDGLADPEGYVRELQAQVGPGFYILVEKILGHGETLRPWPISGTTGYEVLNLIDGILLDRAGAAAIEESYREITRQQDGFEELLRRAKRETLHASFASELEVLVSDLARLAHGDRRSRDYTVHAMRQVLTEIIERLPVYRSYISNEPSPEDRTLIEETVAAAIAGTPMPDTSLHRFVAALLLGEADRMMTAPPPAEHLARFRRRFQQLSGPVTAKSLEDTLFYRYGPLLALNEVGGEPNHHGVSAEAFHAANAQRHRDWPHAMIATATHDTKRGEDGRARLLSLTEMPQRWAEASSRWHALSLELAPDRTRPDANDRQLILQQMLASWPVELLESDDAPQLDAFRERMQGWVEKALREAKRKTSWINPQEAYEQAAKYLIAGALAAGSSFLETYRPLARDLAQRGMVRGLSRTALKLTLPGVPDVYQGTEFWDLSLVDPDNRRAVDYDARARALDDDAHAAALLATWPDGRIKQRIMTALLADRAASPDLYAEGSYEPLELRGERSVDLFGFERRVGAEALLVIATRIAGGEAAAALPLGPHWEGVVLPMTGEWEDVLTGRRIIAGDAGLSVADALAVLPVAALRQR</sequence>
<dbReference type="InterPro" id="IPR013797">
    <property type="entry name" value="Maltooligo_trehalose_synth_4"/>
</dbReference>
<proteinExistence type="predicted"/>
<dbReference type="Gene3D" id="3.20.20.80">
    <property type="entry name" value="Glycosidases"/>
    <property type="match status" value="3"/>
</dbReference>
<dbReference type="Proteomes" id="UP001596060">
    <property type="component" value="Unassembled WGS sequence"/>
</dbReference>
<protein>
    <submittedName>
        <fullName evidence="3">Malto-oligosyltrehalose synthase</fullName>
        <ecNumber evidence="3">5.4.99.15</ecNumber>
    </submittedName>
</protein>
<dbReference type="InterPro" id="IPR012767">
    <property type="entry name" value="Trehalose_TreY"/>
</dbReference>
<feature type="domain" description="Glycosyl hydrolase family 13 catalytic" evidence="2">
    <location>
        <begin position="36"/>
        <end position="815"/>
    </location>
</feature>
<dbReference type="Pfam" id="PF00128">
    <property type="entry name" value="Alpha-amylase"/>
    <property type="match status" value="1"/>
</dbReference>
<dbReference type="GO" id="GO:0047470">
    <property type="term" value="F:(1,4)-alpha-D-glucan 1-alpha-D-glucosylmutase activity"/>
    <property type="evidence" value="ECO:0007669"/>
    <property type="project" value="UniProtKB-EC"/>
</dbReference>
<evidence type="ECO:0000313" key="3">
    <source>
        <dbReference type="EMBL" id="MFC5508315.1"/>
    </source>
</evidence>
<keyword evidence="3" id="KW-0413">Isomerase</keyword>
<dbReference type="Gene3D" id="1.10.10.470">
    <property type="entry name" value="Maltooligosyl trehalose synthase, domain 4"/>
    <property type="match status" value="1"/>
</dbReference>
<dbReference type="SUPFAM" id="SSF51445">
    <property type="entry name" value="(Trans)glycosidases"/>
    <property type="match status" value="1"/>
</dbReference>
<evidence type="ECO:0000256" key="1">
    <source>
        <dbReference type="SAM" id="MobiDB-lite"/>
    </source>
</evidence>
<dbReference type="PANTHER" id="PTHR10357:SF216">
    <property type="entry name" value="MALTOOLIGOSYL TREHALOSE SYNTHASE-RELATED"/>
    <property type="match status" value="1"/>
</dbReference>
<feature type="region of interest" description="Disordered" evidence="1">
    <location>
        <begin position="1"/>
        <end position="24"/>
    </location>
</feature>
<organism evidence="3 4">
    <name type="scientific">Bosea massiliensis</name>
    <dbReference type="NCBI Taxonomy" id="151419"/>
    <lineage>
        <taxon>Bacteria</taxon>
        <taxon>Pseudomonadati</taxon>
        <taxon>Pseudomonadota</taxon>
        <taxon>Alphaproteobacteria</taxon>
        <taxon>Hyphomicrobiales</taxon>
        <taxon>Boseaceae</taxon>
        <taxon>Bosea</taxon>
    </lineage>
</organism>
<dbReference type="EC" id="5.4.99.15" evidence="3"/>
<evidence type="ECO:0000259" key="2">
    <source>
        <dbReference type="SMART" id="SM00642"/>
    </source>
</evidence>
<name>A0ABW0P7C1_9HYPH</name>
<comment type="caution">
    <text evidence="3">The sequence shown here is derived from an EMBL/GenBank/DDBJ whole genome shotgun (WGS) entry which is preliminary data.</text>
</comment>
<accession>A0ABW0P7C1</accession>
<dbReference type="SMART" id="SM00642">
    <property type="entry name" value="Aamy"/>
    <property type="match status" value="1"/>
</dbReference>
<reference evidence="4" key="1">
    <citation type="journal article" date="2019" name="Int. J. Syst. Evol. Microbiol.">
        <title>The Global Catalogue of Microorganisms (GCM) 10K type strain sequencing project: providing services to taxonomists for standard genome sequencing and annotation.</title>
        <authorList>
            <consortium name="The Broad Institute Genomics Platform"/>
            <consortium name="The Broad Institute Genome Sequencing Center for Infectious Disease"/>
            <person name="Wu L."/>
            <person name="Ma J."/>
        </authorList>
    </citation>
    <scope>NUCLEOTIDE SEQUENCE [LARGE SCALE GENOMIC DNA]</scope>
    <source>
        <strain evidence="4">CCUG 43117</strain>
    </source>
</reference>
<dbReference type="RefSeq" id="WP_377817738.1">
    <property type="nucleotide sequence ID" value="NZ_JBHSLU010000082.1"/>
</dbReference>
<dbReference type="CDD" id="cd11336">
    <property type="entry name" value="AmyAc_MTSase"/>
    <property type="match status" value="1"/>
</dbReference>
<dbReference type="InterPro" id="IPR006047">
    <property type="entry name" value="GH13_cat_dom"/>
</dbReference>
<dbReference type="EMBL" id="JBHSLU010000082">
    <property type="protein sequence ID" value="MFC5508315.1"/>
    <property type="molecule type" value="Genomic_DNA"/>
</dbReference>
<dbReference type="Gene3D" id="3.30.1590.10">
    <property type="entry name" value="Maltooligosyl trehalose synthase, domain 2"/>
    <property type="match status" value="1"/>
</dbReference>
<dbReference type="PANTHER" id="PTHR10357">
    <property type="entry name" value="ALPHA-AMYLASE FAMILY MEMBER"/>
    <property type="match status" value="1"/>
</dbReference>
<keyword evidence="4" id="KW-1185">Reference proteome</keyword>
<gene>
    <name evidence="3" type="primary">treY</name>
    <name evidence="3" type="ORF">ACFPN9_24020</name>
</gene>
<dbReference type="NCBIfam" id="TIGR02401">
    <property type="entry name" value="trehalose_TreY"/>
    <property type="match status" value="1"/>
</dbReference>